<feature type="domain" description="RNA polymerase sigma factor 70 region 4 type 2" evidence="6">
    <location>
        <begin position="123"/>
        <end position="174"/>
    </location>
</feature>
<comment type="similarity">
    <text evidence="1">Belongs to the sigma-70 factor family. ECF subfamily.</text>
</comment>
<reference evidence="8" key="1">
    <citation type="submission" date="2024-03" db="EMBL/GenBank/DDBJ databases">
        <title>Chitinophaga horti sp. nov., isolated from garden soil.</title>
        <authorList>
            <person name="Lee D.S."/>
            <person name="Han D.M."/>
            <person name="Baek J.H."/>
            <person name="Choi D.G."/>
            <person name="Jeon J.H."/>
            <person name="Jeon C.O."/>
        </authorList>
    </citation>
    <scope>NUCLEOTIDE SEQUENCE [LARGE SCALE GENOMIC DNA]</scope>
    <source>
        <strain evidence="8">GPA1</strain>
    </source>
</reference>
<dbReference type="InterPro" id="IPR014284">
    <property type="entry name" value="RNA_pol_sigma-70_dom"/>
</dbReference>
<dbReference type="EMBL" id="CP149822">
    <property type="protein sequence ID" value="WZN43418.1"/>
    <property type="molecule type" value="Genomic_DNA"/>
</dbReference>
<dbReference type="InterPro" id="IPR036388">
    <property type="entry name" value="WH-like_DNA-bd_sf"/>
</dbReference>
<evidence type="ECO:0000256" key="3">
    <source>
        <dbReference type="ARBA" id="ARBA00023082"/>
    </source>
</evidence>
<dbReference type="RefSeq" id="WP_341838227.1">
    <property type="nucleotide sequence ID" value="NZ_CP149822.1"/>
</dbReference>
<dbReference type="InterPro" id="IPR014327">
    <property type="entry name" value="RNA_pol_sigma70_bacteroid"/>
</dbReference>
<evidence type="ECO:0000313" key="8">
    <source>
        <dbReference type="Proteomes" id="UP001485459"/>
    </source>
</evidence>
<dbReference type="NCBIfam" id="TIGR02937">
    <property type="entry name" value="sigma70-ECF"/>
    <property type="match status" value="1"/>
</dbReference>
<dbReference type="PANTHER" id="PTHR43133">
    <property type="entry name" value="RNA POLYMERASE ECF-TYPE SIGMA FACTO"/>
    <property type="match status" value="1"/>
</dbReference>
<dbReference type="PANTHER" id="PTHR43133:SF46">
    <property type="entry name" value="RNA POLYMERASE SIGMA-70 FACTOR ECF SUBFAMILY"/>
    <property type="match status" value="1"/>
</dbReference>
<keyword evidence="4" id="KW-0804">Transcription</keyword>
<name>A0ABZ2YVC9_9BACT</name>
<dbReference type="NCBIfam" id="TIGR02985">
    <property type="entry name" value="Sig70_bacteroi1"/>
    <property type="match status" value="1"/>
</dbReference>
<dbReference type="InterPro" id="IPR013249">
    <property type="entry name" value="RNA_pol_sigma70_r4_t2"/>
</dbReference>
<gene>
    <name evidence="7" type="ORF">WJU16_10280</name>
</gene>
<keyword evidence="8" id="KW-1185">Reference proteome</keyword>
<keyword evidence="3" id="KW-0731">Sigma factor</keyword>
<dbReference type="Pfam" id="PF08281">
    <property type="entry name" value="Sigma70_r4_2"/>
    <property type="match status" value="1"/>
</dbReference>
<dbReference type="Gene3D" id="1.10.10.10">
    <property type="entry name" value="Winged helix-like DNA-binding domain superfamily/Winged helix DNA-binding domain"/>
    <property type="match status" value="1"/>
</dbReference>
<dbReference type="Gene3D" id="1.10.1740.10">
    <property type="match status" value="1"/>
</dbReference>
<organism evidence="7 8">
    <name type="scientific">Chitinophaga pollutisoli</name>
    <dbReference type="NCBI Taxonomy" id="3133966"/>
    <lineage>
        <taxon>Bacteria</taxon>
        <taxon>Pseudomonadati</taxon>
        <taxon>Bacteroidota</taxon>
        <taxon>Chitinophagia</taxon>
        <taxon>Chitinophagales</taxon>
        <taxon>Chitinophagaceae</taxon>
        <taxon>Chitinophaga</taxon>
    </lineage>
</organism>
<dbReference type="InterPro" id="IPR013324">
    <property type="entry name" value="RNA_pol_sigma_r3/r4-like"/>
</dbReference>
<protein>
    <submittedName>
        <fullName evidence="7">RNA polymerase sigma-70 factor</fullName>
    </submittedName>
</protein>
<dbReference type="InterPro" id="IPR007627">
    <property type="entry name" value="RNA_pol_sigma70_r2"/>
</dbReference>
<dbReference type="CDD" id="cd06171">
    <property type="entry name" value="Sigma70_r4"/>
    <property type="match status" value="1"/>
</dbReference>
<evidence type="ECO:0000259" key="6">
    <source>
        <dbReference type="Pfam" id="PF08281"/>
    </source>
</evidence>
<feature type="domain" description="RNA polymerase sigma-70 region 2" evidence="5">
    <location>
        <begin position="25"/>
        <end position="91"/>
    </location>
</feature>
<dbReference type="InterPro" id="IPR039425">
    <property type="entry name" value="RNA_pol_sigma-70-like"/>
</dbReference>
<evidence type="ECO:0000256" key="4">
    <source>
        <dbReference type="ARBA" id="ARBA00023163"/>
    </source>
</evidence>
<evidence type="ECO:0000256" key="1">
    <source>
        <dbReference type="ARBA" id="ARBA00010641"/>
    </source>
</evidence>
<keyword evidence="2" id="KW-0805">Transcription regulation</keyword>
<sequence>MRQQPQPDIIWEMVRQGHNTAFRALFDTYWEELYHYAVKVLKDGSAAQDAIQGLFVHLWESHSELPSVTSVPAYLRTALRNRLLNVIRDEQLYQQHVGNFGAATASADDSLLDAIHLRETETALLQSIDRLPARMKTAFYMHRIQHLTVAEIAEQLGSSEQTIRNQINTALRRIRLQWHAVSVLLFFILR</sequence>
<dbReference type="SUPFAM" id="SSF88659">
    <property type="entry name" value="Sigma3 and sigma4 domains of RNA polymerase sigma factors"/>
    <property type="match status" value="1"/>
</dbReference>
<proteinExistence type="inferred from homology"/>
<evidence type="ECO:0000313" key="7">
    <source>
        <dbReference type="EMBL" id="WZN43418.1"/>
    </source>
</evidence>
<dbReference type="Pfam" id="PF04542">
    <property type="entry name" value="Sigma70_r2"/>
    <property type="match status" value="1"/>
</dbReference>
<evidence type="ECO:0000256" key="2">
    <source>
        <dbReference type="ARBA" id="ARBA00023015"/>
    </source>
</evidence>
<accession>A0ABZ2YVC9</accession>
<dbReference type="SUPFAM" id="SSF88946">
    <property type="entry name" value="Sigma2 domain of RNA polymerase sigma factors"/>
    <property type="match status" value="1"/>
</dbReference>
<dbReference type="InterPro" id="IPR013325">
    <property type="entry name" value="RNA_pol_sigma_r2"/>
</dbReference>
<dbReference type="Proteomes" id="UP001485459">
    <property type="component" value="Chromosome"/>
</dbReference>
<evidence type="ECO:0000259" key="5">
    <source>
        <dbReference type="Pfam" id="PF04542"/>
    </source>
</evidence>